<keyword evidence="1" id="KW-0472">Membrane</keyword>
<feature type="transmembrane region" description="Helical" evidence="1">
    <location>
        <begin position="220"/>
        <end position="240"/>
    </location>
</feature>
<feature type="transmembrane region" description="Helical" evidence="1">
    <location>
        <begin position="100"/>
        <end position="128"/>
    </location>
</feature>
<evidence type="ECO:0000313" key="2">
    <source>
        <dbReference type="EMBL" id="GIQ83796.1"/>
    </source>
</evidence>
<feature type="transmembrane region" description="Helical" evidence="1">
    <location>
        <begin position="246"/>
        <end position="265"/>
    </location>
</feature>
<name>A0A9K3CW91_9EUKA</name>
<reference evidence="2 3" key="1">
    <citation type="journal article" date="2018" name="PLoS ONE">
        <title>The draft genome of Kipferlia bialata reveals reductive genome evolution in fornicate parasites.</title>
        <authorList>
            <person name="Tanifuji G."/>
            <person name="Takabayashi S."/>
            <person name="Kume K."/>
            <person name="Takagi M."/>
            <person name="Nakayama T."/>
            <person name="Kamikawa R."/>
            <person name="Inagaki Y."/>
            <person name="Hashimoto T."/>
        </authorList>
    </citation>
    <scope>NUCLEOTIDE SEQUENCE [LARGE SCALE GENOMIC DNA]</scope>
    <source>
        <strain evidence="2">NY0173</strain>
    </source>
</reference>
<dbReference type="EMBL" id="BDIP01001183">
    <property type="protein sequence ID" value="GIQ83796.1"/>
    <property type="molecule type" value="Genomic_DNA"/>
</dbReference>
<dbReference type="Proteomes" id="UP000265618">
    <property type="component" value="Unassembled WGS sequence"/>
</dbReference>
<comment type="caution">
    <text evidence="2">The sequence shown here is derived from an EMBL/GenBank/DDBJ whole genome shotgun (WGS) entry which is preliminary data.</text>
</comment>
<keyword evidence="3" id="KW-1185">Reference proteome</keyword>
<feature type="transmembrane region" description="Helical" evidence="1">
    <location>
        <begin position="68"/>
        <end position="94"/>
    </location>
</feature>
<sequence>MHLCRSQLEGSQVTTGGVTAVTAAPSLHTYTPGHVDRAPIRFETIGSLFGTAWRLCQVNFGTTLLQTLISFGLLALGGYVPLMFGFIFLLVGAWPITLLLFAVGLIGALLYAPYVLSAYTPAVVTLRLGTTCKHPLFKEQTKTARKGRYWPMVLCLLISVVVTSLVMAVVGSIGSVPALITSIMAGTVIAHLPLAMLFSDTHKVTGSLKAMFTAPLRRHTLLHTFMWLLFTLAISVLAGWLNILGIALWIVAYPYFAALTTLIHIEGNAIAVIDVRTIGARPVSVTTTTTVQGV</sequence>
<protein>
    <submittedName>
        <fullName evidence="2">Uncharacterized protein</fullName>
    </submittedName>
</protein>
<feature type="transmembrane region" description="Helical" evidence="1">
    <location>
        <begin position="149"/>
        <end position="173"/>
    </location>
</feature>
<accession>A0A9K3CW91</accession>
<keyword evidence="1" id="KW-1133">Transmembrane helix</keyword>
<keyword evidence="1" id="KW-0812">Transmembrane</keyword>
<feature type="transmembrane region" description="Helical" evidence="1">
    <location>
        <begin position="179"/>
        <end position="199"/>
    </location>
</feature>
<evidence type="ECO:0000313" key="3">
    <source>
        <dbReference type="Proteomes" id="UP000265618"/>
    </source>
</evidence>
<gene>
    <name evidence="2" type="ORF">KIPB_005168</name>
</gene>
<organism evidence="2 3">
    <name type="scientific">Kipferlia bialata</name>
    <dbReference type="NCBI Taxonomy" id="797122"/>
    <lineage>
        <taxon>Eukaryota</taxon>
        <taxon>Metamonada</taxon>
        <taxon>Carpediemonas-like organisms</taxon>
        <taxon>Kipferlia</taxon>
    </lineage>
</organism>
<evidence type="ECO:0000256" key="1">
    <source>
        <dbReference type="SAM" id="Phobius"/>
    </source>
</evidence>
<dbReference type="AlphaFoldDB" id="A0A9K3CW91"/>
<proteinExistence type="predicted"/>